<dbReference type="FunFam" id="1.10.10.10:FF:000141">
    <property type="entry name" value="vacuolar protein-sorting-associated protein 25"/>
    <property type="match status" value="1"/>
</dbReference>
<evidence type="ECO:0000313" key="15">
    <source>
        <dbReference type="EMBL" id="CAF3597035.1"/>
    </source>
</evidence>
<evidence type="ECO:0000256" key="6">
    <source>
        <dbReference type="ARBA" id="ARBA00018162"/>
    </source>
</evidence>
<evidence type="ECO:0000256" key="4">
    <source>
        <dbReference type="ARBA" id="ARBA00009895"/>
    </source>
</evidence>
<comment type="similarity">
    <text evidence="4">Belongs to the NIP7 family.</text>
</comment>
<dbReference type="GO" id="GO:0043328">
    <property type="term" value="P:protein transport to vacuole involved in ubiquitin-dependent protein catabolic process via the multivesicular body sorting pathway"/>
    <property type="evidence" value="ECO:0007669"/>
    <property type="project" value="TreeGrafter"/>
</dbReference>
<evidence type="ECO:0000256" key="5">
    <source>
        <dbReference type="ARBA" id="ARBA00017934"/>
    </source>
</evidence>
<dbReference type="InterPro" id="IPR036388">
    <property type="entry name" value="WH-like_DNA-bd_sf"/>
</dbReference>
<accession>A0A813TGJ5</accession>
<dbReference type="CDD" id="cd21151">
    <property type="entry name" value="PUA_Nip7-like"/>
    <property type="match status" value="1"/>
</dbReference>
<dbReference type="FunFam" id="2.30.130.10:FF:000002">
    <property type="entry name" value="60S ribosome subunit biogenesis protein NIP7 homolog"/>
    <property type="match status" value="1"/>
</dbReference>
<dbReference type="SUPFAM" id="SSF46785">
    <property type="entry name" value="Winged helix' DNA-binding domain"/>
    <property type="match status" value="2"/>
</dbReference>
<dbReference type="OrthoDB" id="27490at2759"/>
<reference evidence="14" key="1">
    <citation type="submission" date="2021-02" db="EMBL/GenBank/DDBJ databases">
        <authorList>
            <person name="Nowell W R."/>
        </authorList>
    </citation>
    <scope>NUCLEOTIDE SEQUENCE</scope>
</reference>
<dbReference type="GO" id="GO:0042803">
    <property type="term" value="F:protein homodimerization activity"/>
    <property type="evidence" value="ECO:0007669"/>
    <property type="project" value="TreeGrafter"/>
</dbReference>
<keyword evidence="11" id="KW-0539">Nucleus</keyword>
<dbReference type="GO" id="GO:0005730">
    <property type="term" value="C:nucleolus"/>
    <property type="evidence" value="ECO:0007669"/>
    <property type="project" value="UniProtKB-SubCell"/>
</dbReference>
<evidence type="ECO:0000259" key="13">
    <source>
        <dbReference type="SMART" id="SM00359"/>
    </source>
</evidence>
<dbReference type="Gene3D" id="1.10.10.10">
    <property type="entry name" value="Winged helix-like DNA-binding domain superfamily/Winged helix DNA-binding domain"/>
    <property type="match status" value="1"/>
</dbReference>
<dbReference type="SUPFAM" id="SSF88697">
    <property type="entry name" value="PUA domain-like"/>
    <property type="match status" value="1"/>
</dbReference>
<evidence type="ECO:0000256" key="7">
    <source>
        <dbReference type="ARBA" id="ARBA00022448"/>
    </source>
</evidence>
<dbReference type="Proteomes" id="UP000663829">
    <property type="component" value="Unassembled WGS sequence"/>
</dbReference>
<dbReference type="EMBL" id="CAJOBC010000526">
    <property type="protein sequence ID" value="CAF3597035.1"/>
    <property type="molecule type" value="Genomic_DNA"/>
</dbReference>
<name>A0A813TGJ5_9BILA</name>
<dbReference type="FunFam" id="3.10.450.220:FF:000001">
    <property type="entry name" value="60S ribosome subunit biogenesis protein NIP7 homolog"/>
    <property type="match status" value="1"/>
</dbReference>
<dbReference type="CDD" id="cd21146">
    <property type="entry name" value="Nip7_N_euk"/>
    <property type="match status" value="1"/>
</dbReference>
<keyword evidence="8" id="KW-0690">Ribosome biogenesis</keyword>
<evidence type="ECO:0000256" key="12">
    <source>
        <dbReference type="ARBA" id="ARBA00030094"/>
    </source>
</evidence>
<evidence type="ECO:0000313" key="16">
    <source>
        <dbReference type="Proteomes" id="UP000663829"/>
    </source>
</evidence>
<dbReference type="Gene3D" id="3.10.450.220">
    <property type="match status" value="1"/>
</dbReference>
<feature type="domain" description="PUA" evidence="13">
    <location>
        <begin position="95"/>
        <end position="170"/>
    </location>
</feature>
<dbReference type="SUPFAM" id="SSF88802">
    <property type="entry name" value="Pre-PUA domain"/>
    <property type="match status" value="1"/>
</dbReference>
<dbReference type="AlphaFoldDB" id="A0A813TGJ5"/>
<evidence type="ECO:0000256" key="3">
    <source>
        <dbReference type="ARBA" id="ARBA00009674"/>
    </source>
</evidence>
<dbReference type="GO" id="GO:0005198">
    <property type="term" value="F:structural molecule activity"/>
    <property type="evidence" value="ECO:0007669"/>
    <property type="project" value="TreeGrafter"/>
</dbReference>
<dbReference type="GO" id="GO:0000814">
    <property type="term" value="C:ESCRT II complex"/>
    <property type="evidence" value="ECO:0007669"/>
    <property type="project" value="InterPro"/>
</dbReference>
<dbReference type="PANTHER" id="PTHR13149">
    <property type="entry name" value="VACUOLAR PROTEIN SORTING-ASSOCIATED PROTEIN VPS25"/>
    <property type="match status" value="1"/>
</dbReference>
<sequence>MRPLTDEETTALFEKLSKYIGDNIRLLLERPDGLYTFRLHKERVYYCSENIIKYAMHFPRKELLSFGTCFGKFTKTKKFRLHITALDFVAPYAKYKVWLKPSAEQQFLYGHNVMKTGLGRITENTPKYNGVIVYTMNDVPLGFGVAAKSTVECRAADPLATVVFHQSDVGEYLRNEDALTYLQPNLDTRRKQLDAWCSLILDYCRIKKTCTFDVNDATKFPPFSNSKLNRQLDNNFIQIILEELRARGNIEWQDKNKRRCLVLWKSPEEWAKTVYQWINARGMNGTVCTFYELLHGDDSRTAEFHDIDPQLFRRILSELEKCGQAVVFSDNGVDGVKFN</sequence>
<dbReference type="GO" id="GO:0042254">
    <property type="term" value="P:ribosome biogenesis"/>
    <property type="evidence" value="ECO:0007669"/>
    <property type="project" value="UniProtKB-KW"/>
</dbReference>
<dbReference type="PROSITE" id="PS50890">
    <property type="entry name" value="PUA"/>
    <property type="match status" value="1"/>
</dbReference>
<evidence type="ECO:0000256" key="11">
    <source>
        <dbReference type="ARBA" id="ARBA00023242"/>
    </source>
</evidence>
<dbReference type="InterPro" id="IPR015947">
    <property type="entry name" value="PUA-like_sf"/>
</dbReference>
<dbReference type="InterPro" id="IPR036390">
    <property type="entry name" value="WH_DNA-bd_sf"/>
</dbReference>
<keyword evidence="7" id="KW-0813">Transport</keyword>
<keyword evidence="10" id="KW-0653">Protein transport</keyword>
<dbReference type="InterPro" id="IPR002478">
    <property type="entry name" value="PUA"/>
</dbReference>
<evidence type="ECO:0000256" key="9">
    <source>
        <dbReference type="ARBA" id="ARBA00022884"/>
    </source>
</evidence>
<dbReference type="InterPro" id="IPR014041">
    <property type="entry name" value="ESCRT-II_cplx_Vps25-sub_N"/>
</dbReference>
<keyword evidence="9" id="KW-0694">RNA-binding</keyword>
<organism evidence="14 16">
    <name type="scientific">Didymodactylos carnosus</name>
    <dbReference type="NCBI Taxonomy" id="1234261"/>
    <lineage>
        <taxon>Eukaryota</taxon>
        <taxon>Metazoa</taxon>
        <taxon>Spiralia</taxon>
        <taxon>Gnathifera</taxon>
        <taxon>Rotifera</taxon>
        <taxon>Eurotatoria</taxon>
        <taxon>Bdelloidea</taxon>
        <taxon>Philodinida</taxon>
        <taxon>Philodinidae</taxon>
        <taxon>Didymodactylos</taxon>
    </lineage>
</organism>
<evidence type="ECO:0000256" key="2">
    <source>
        <dbReference type="ARBA" id="ARBA00004604"/>
    </source>
</evidence>
<dbReference type="Pfam" id="PF05871">
    <property type="entry name" value="ESCRT-II"/>
    <property type="match status" value="1"/>
</dbReference>
<evidence type="ECO:0000256" key="10">
    <source>
        <dbReference type="ARBA" id="ARBA00022927"/>
    </source>
</evidence>
<dbReference type="Pfam" id="PF17833">
    <property type="entry name" value="pre-PUA_NIP7"/>
    <property type="match status" value="1"/>
</dbReference>
<comment type="subcellular location">
    <subcellularLocation>
        <location evidence="2">Nucleus</location>
        <location evidence="2">Nucleolus</location>
    </subcellularLocation>
</comment>
<dbReference type="InterPro" id="IPR008570">
    <property type="entry name" value="ESCRT-II_cplx_Vps25-sub"/>
</dbReference>
<dbReference type="Pfam" id="PF03657">
    <property type="entry name" value="UPF0113"/>
    <property type="match status" value="1"/>
</dbReference>
<protein>
    <recommendedName>
        <fullName evidence="6">60S ribosome subunit biogenesis protein NIP7 homolog</fullName>
    </recommendedName>
    <alternativeName>
        <fullName evidence="12">ESCRT-II complex subunit VPS25</fullName>
    </alternativeName>
    <alternativeName>
        <fullName evidence="5">Vacuolar protein-sorting-associated protein 25</fullName>
    </alternativeName>
</protein>
<keyword evidence="16" id="KW-1185">Reference proteome</keyword>
<gene>
    <name evidence="14" type="ORF">GPM918_LOCUS4048</name>
    <name evidence="15" type="ORF">SRO942_LOCUS4048</name>
</gene>
<comment type="similarity">
    <text evidence="3">Belongs to the VPS25 family.</text>
</comment>
<dbReference type="GO" id="GO:0016236">
    <property type="term" value="P:macroautophagy"/>
    <property type="evidence" value="ECO:0007669"/>
    <property type="project" value="UniProtKB-ARBA"/>
</dbReference>
<evidence type="ECO:0000256" key="1">
    <source>
        <dbReference type="ARBA" id="ARBA00004087"/>
    </source>
</evidence>
<dbReference type="InterPro" id="IPR055359">
    <property type="entry name" value="Nip7_N_euk"/>
</dbReference>
<dbReference type="InterPro" id="IPR005155">
    <property type="entry name" value="UPF0113_PUA"/>
</dbReference>
<dbReference type="Gene3D" id="1.10.10.570">
    <property type="entry name" value="Winged helix' DNA-binding domain. Chain C. Domain 1"/>
    <property type="match status" value="1"/>
</dbReference>
<dbReference type="EMBL" id="CAJNOQ010000526">
    <property type="protein sequence ID" value="CAF0811371.1"/>
    <property type="molecule type" value="Genomic_DNA"/>
</dbReference>
<dbReference type="SMART" id="SM00359">
    <property type="entry name" value="PUA"/>
    <property type="match status" value="1"/>
</dbReference>
<dbReference type="InterPro" id="IPR040598">
    <property type="entry name" value="NIP7_N"/>
</dbReference>
<comment type="function">
    <text evidence="1">Required for proper 34S pre-rRNA processing and 60S ribosome subunit assembly.</text>
</comment>
<evidence type="ECO:0000313" key="14">
    <source>
        <dbReference type="EMBL" id="CAF0811371.1"/>
    </source>
</evidence>
<dbReference type="InterPro" id="IPR036974">
    <property type="entry name" value="PUA_sf"/>
</dbReference>
<dbReference type="GO" id="GO:0003723">
    <property type="term" value="F:RNA binding"/>
    <property type="evidence" value="ECO:0007669"/>
    <property type="project" value="UniProtKB-KW"/>
</dbReference>
<dbReference type="PANTHER" id="PTHR13149:SF0">
    <property type="entry name" value="VACUOLAR PROTEIN-SORTING-ASSOCIATED PROTEIN 25"/>
    <property type="match status" value="1"/>
</dbReference>
<comment type="caution">
    <text evidence="14">The sequence shown here is derived from an EMBL/GenBank/DDBJ whole genome shotgun (WGS) entry which is preliminary data.</text>
</comment>
<dbReference type="Proteomes" id="UP000681722">
    <property type="component" value="Unassembled WGS sequence"/>
</dbReference>
<dbReference type="Gene3D" id="2.30.130.10">
    <property type="entry name" value="PUA domain"/>
    <property type="match status" value="1"/>
</dbReference>
<proteinExistence type="inferred from homology"/>
<evidence type="ECO:0000256" key="8">
    <source>
        <dbReference type="ARBA" id="ARBA00022517"/>
    </source>
</evidence>